<keyword evidence="8" id="KW-1185">Reference proteome</keyword>
<organism evidence="7 8">
    <name type="scientific">Phytoactinopolyspora halophila</name>
    <dbReference type="NCBI Taxonomy" id="1981511"/>
    <lineage>
        <taxon>Bacteria</taxon>
        <taxon>Bacillati</taxon>
        <taxon>Actinomycetota</taxon>
        <taxon>Actinomycetes</taxon>
        <taxon>Jiangellales</taxon>
        <taxon>Jiangellaceae</taxon>
        <taxon>Phytoactinopolyspora</taxon>
    </lineage>
</organism>
<dbReference type="InterPro" id="IPR000157">
    <property type="entry name" value="TIR_dom"/>
</dbReference>
<evidence type="ECO:0000259" key="6">
    <source>
        <dbReference type="PROSITE" id="PS50104"/>
    </source>
</evidence>
<evidence type="ECO:0000313" key="8">
    <source>
        <dbReference type="Proteomes" id="UP000250462"/>
    </source>
</evidence>
<dbReference type="PANTHER" id="PTHR32009:SF39">
    <property type="entry name" value="TIR DOMAIN-CONTAINING PROTEIN"/>
    <property type="match status" value="1"/>
</dbReference>
<dbReference type="PANTHER" id="PTHR32009">
    <property type="entry name" value="TMV RESISTANCE PROTEIN N-LIKE"/>
    <property type="match status" value="1"/>
</dbReference>
<accession>A0A329QTL8</accession>
<sequence>MDVQTSDEPGAGVASESDLNRYRANASRVHSEIAKTTSSVAAKRKKAADARAAAQRSKNASTIRQKTAEADRAEGEANAAEKKRGDLEKKLADLETKTAKAQIDVDKKRAADQKKAMDAIWRQNASAASQFTPATFGVEVAARPWSASTTDSFAASPTYDVFLSHASEDKDSIARPLKDTLEARGLSVWFDEIKIKVGQSIRQEIEKGIANARFGVVVISPDFFRKHWTRAELDALFSRKMESGRNLILPIWHHVSKDEVLAQSPLLAGILALNSALMTVDEMAQAILEVIHD</sequence>
<comment type="caution">
    <text evidence="7">The sequence shown here is derived from an EMBL/GenBank/DDBJ whole genome shotgun (WGS) entry which is preliminary data.</text>
</comment>
<evidence type="ECO:0000313" key="7">
    <source>
        <dbReference type="EMBL" id="RAW15603.1"/>
    </source>
</evidence>
<dbReference type="SMART" id="SM00255">
    <property type="entry name" value="TIR"/>
    <property type="match status" value="1"/>
</dbReference>
<dbReference type="EC" id="3.2.2.6" evidence="1"/>
<dbReference type="GO" id="GO:0061809">
    <property type="term" value="F:NAD+ nucleosidase activity, cyclic ADP-ribose generating"/>
    <property type="evidence" value="ECO:0007669"/>
    <property type="project" value="UniProtKB-EC"/>
</dbReference>
<dbReference type="PROSITE" id="PS50104">
    <property type="entry name" value="TIR"/>
    <property type="match status" value="1"/>
</dbReference>
<feature type="compositionally biased region" description="Low complexity" evidence="5">
    <location>
        <begin position="50"/>
        <end position="61"/>
    </location>
</feature>
<reference evidence="7 8" key="1">
    <citation type="submission" date="2018-06" db="EMBL/GenBank/DDBJ databases">
        <title>Phytoactinopolyspora halophila sp. nov., a novel halophilic actinomycete isolated from a saline soil in China.</title>
        <authorList>
            <person name="Tang S.-K."/>
        </authorList>
    </citation>
    <scope>NUCLEOTIDE SEQUENCE [LARGE SCALE GENOMIC DNA]</scope>
    <source>
        <strain evidence="7 8">YIM 96934</strain>
    </source>
</reference>
<evidence type="ECO:0000256" key="2">
    <source>
        <dbReference type="ARBA" id="ARBA00022801"/>
    </source>
</evidence>
<dbReference type="Gene3D" id="3.40.50.10140">
    <property type="entry name" value="Toll/interleukin-1 receptor homology (TIR) domain"/>
    <property type="match status" value="1"/>
</dbReference>
<evidence type="ECO:0000256" key="1">
    <source>
        <dbReference type="ARBA" id="ARBA00011982"/>
    </source>
</evidence>
<dbReference type="SUPFAM" id="SSF52200">
    <property type="entry name" value="Toll/Interleukin receptor TIR domain"/>
    <property type="match status" value="1"/>
</dbReference>
<feature type="compositionally biased region" description="Basic and acidic residues" evidence="5">
    <location>
        <begin position="66"/>
        <end position="84"/>
    </location>
</feature>
<protein>
    <recommendedName>
        <fullName evidence="1">ADP-ribosyl cyclase/cyclic ADP-ribose hydrolase</fullName>
        <ecNumber evidence="1">3.2.2.6</ecNumber>
    </recommendedName>
</protein>
<gene>
    <name evidence="7" type="ORF">DPM12_08095</name>
</gene>
<evidence type="ECO:0000256" key="4">
    <source>
        <dbReference type="ARBA" id="ARBA00047304"/>
    </source>
</evidence>
<dbReference type="AlphaFoldDB" id="A0A329QTL8"/>
<dbReference type="Pfam" id="PF13676">
    <property type="entry name" value="TIR_2"/>
    <property type="match status" value="1"/>
</dbReference>
<comment type="catalytic activity">
    <reaction evidence="4">
        <text>NAD(+) + H2O = ADP-D-ribose + nicotinamide + H(+)</text>
        <dbReference type="Rhea" id="RHEA:16301"/>
        <dbReference type="ChEBI" id="CHEBI:15377"/>
        <dbReference type="ChEBI" id="CHEBI:15378"/>
        <dbReference type="ChEBI" id="CHEBI:17154"/>
        <dbReference type="ChEBI" id="CHEBI:57540"/>
        <dbReference type="ChEBI" id="CHEBI:57967"/>
        <dbReference type="EC" id="3.2.2.6"/>
    </reaction>
    <physiologicalReaction direction="left-to-right" evidence="4">
        <dbReference type="Rhea" id="RHEA:16302"/>
    </physiologicalReaction>
</comment>
<name>A0A329QTL8_9ACTN</name>
<feature type="region of interest" description="Disordered" evidence="5">
    <location>
        <begin position="1"/>
        <end position="84"/>
    </location>
</feature>
<evidence type="ECO:0000256" key="3">
    <source>
        <dbReference type="ARBA" id="ARBA00023027"/>
    </source>
</evidence>
<evidence type="ECO:0000256" key="5">
    <source>
        <dbReference type="SAM" id="MobiDB-lite"/>
    </source>
</evidence>
<dbReference type="EMBL" id="QMIG01000005">
    <property type="protein sequence ID" value="RAW15603.1"/>
    <property type="molecule type" value="Genomic_DNA"/>
</dbReference>
<feature type="domain" description="TIR" evidence="6">
    <location>
        <begin position="157"/>
        <end position="291"/>
    </location>
</feature>
<proteinExistence type="predicted"/>
<dbReference type="GO" id="GO:0007165">
    <property type="term" value="P:signal transduction"/>
    <property type="evidence" value="ECO:0007669"/>
    <property type="project" value="InterPro"/>
</dbReference>
<keyword evidence="3" id="KW-0520">NAD</keyword>
<dbReference type="Proteomes" id="UP000250462">
    <property type="component" value="Unassembled WGS sequence"/>
</dbReference>
<dbReference type="InterPro" id="IPR035897">
    <property type="entry name" value="Toll_tir_struct_dom_sf"/>
</dbReference>
<keyword evidence="2" id="KW-0378">Hydrolase</keyword>